<evidence type="ECO:0000313" key="1">
    <source>
        <dbReference type="EMBL" id="AOH38788.1"/>
    </source>
</evidence>
<dbReference type="EMBL" id="CP017037">
    <property type="protein sequence ID" value="AOH38788.1"/>
    <property type="molecule type" value="Genomic_DNA"/>
</dbReference>
<reference evidence="2" key="1">
    <citation type="submission" date="2016-08" db="EMBL/GenBank/DDBJ databases">
        <authorList>
            <person name="Holder M.E."/>
            <person name="Ajami N.J."/>
            <person name="Petrosino J.F."/>
        </authorList>
    </citation>
    <scope>NUCLEOTIDE SEQUENCE [LARGE SCALE GENOMIC DNA]</scope>
    <source>
        <strain evidence="2">F0677</strain>
    </source>
</reference>
<evidence type="ECO:0000313" key="2">
    <source>
        <dbReference type="Proteomes" id="UP000094757"/>
    </source>
</evidence>
<dbReference type="Proteomes" id="UP000094757">
    <property type="component" value="Chromosome"/>
</dbReference>
<protein>
    <submittedName>
        <fullName evidence="1">Uncharacterized protein</fullName>
    </submittedName>
</protein>
<gene>
    <name evidence="1" type="ORF">BCB69_01600</name>
</gene>
<dbReference type="KEGG" id="dpn:BCB69_01600"/>
<sequence>MGKLTNELIDGVMGLSETRPAKKFSEYPVIRRFLATPYKSSNSEQIIRGAYEEQEKLYNAFKLTGEKSESLDLRKYTQYKNAVNALGRVYKAEKIVINDKTMTPDQKRQILDELNKSRVNISRRALGRSRVQ</sequence>
<proteinExistence type="predicted"/>
<organism evidence="1 2">
    <name type="scientific">Dialister pneumosintes</name>
    <dbReference type="NCBI Taxonomy" id="39950"/>
    <lineage>
        <taxon>Bacteria</taxon>
        <taxon>Bacillati</taxon>
        <taxon>Bacillota</taxon>
        <taxon>Negativicutes</taxon>
        <taxon>Veillonellales</taxon>
        <taxon>Veillonellaceae</taxon>
        <taxon>Dialister</taxon>
    </lineage>
</organism>
<name>A0A1B3WCU8_9FIRM</name>
<accession>A0A1B3WCU8</accession>
<dbReference type="STRING" id="39950.BCB69_01600"/>
<dbReference type="AlphaFoldDB" id="A0A1B3WCU8"/>